<dbReference type="PANTHER" id="PTHR32278:SF11">
    <property type="entry name" value="F-BOX DOMAIN-CONTAINING PROTEIN"/>
    <property type="match status" value="1"/>
</dbReference>
<accession>A0AAV1D769</accession>
<dbReference type="InterPro" id="IPR025886">
    <property type="entry name" value="PP2-like"/>
</dbReference>
<feature type="domain" description="F-box" evidence="1">
    <location>
        <begin position="1"/>
        <end position="46"/>
    </location>
</feature>
<dbReference type="PROSITE" id="PS50181">
    <property type="entry name" value="FBOX"/>
    <property type="match status" value="1"/>
</dbReference>
<reference evidence="2" key="1">
    <citation type="submission" date="2023-03" db="EMBL/GenBank/DDBJ databases">
        <authorList>
            <person name="Julca I."/>
        </authorList>
    </citation>
    <scope>NUCLEOTIDE SEQUENCE</scope>
</reference>
<evidence type="ECO:0000259" key="1">
    <source>
        <dbReference type="PROSITE" id="PS50181"/>
    </source>
</evidence>
<dbReference type="EMBL" id="OX459121">
    <property type="protein sequence ID" value="CAI9103463.1"/>
    <property type="molecule type" value="Genomic_DNA"/>
</dbReference>
<dbReference type="Gene3D" id="1.20.1280.50">
    <property type="match status" value="1"/>
</dbReference>
<gene>
    <name evidence="2" type="ORF">OLC1_LOCUS12620</name>
</gene>
<dbReference type="SUPFAM" id="SSF81383">
    <property type="entry name" value="F-box domain"/>
    <property type="match status" value="1"/>
</dbReference>
<evidence type="ECO:0000313" key="2">
    <source>
        <dbReference type="EMBL" id="CAI9103463.1"/>
    </source>
</evidence>
<name>A0AAV1D769_OLDCO</name>
<dbReference type="InterPro" id="IPR036047">
    <property type="entry name" value="F-box-like_dom_sf"/>
</dbReference>
<dbReference type="SMART" id="SM00256">
    <property type="entry name" value="FBOX"/>
    <property type="match status" value="1"/>
</dbReference>
<dbReference type="InterPro" id="IPR001810">
    <property type="entry name" value="F-box_dom"/>
</dbReference>
<keyword evidence="3" id="KW-1185">Reference proteome</keyword>
<dbReference type="Proteomes" id="UP001161247">
    <property type="component" value="Chromosome 4"/>
</dbReference>
<proteinExistence type="predicted"/>
<organism evidence="2 3">
    <name type="scientific">Oldenlandia corymbosa var. corymbosa</name>
    <dbReference type="NCBI Taxonomy" id="529605"/>
    <lineage>
        <taxon>Eukaryota</taxon>
        <taxon>Viridiplantae</taxon>
        <taxon>Streptophyta</taxon>
        <taxon>Embryophyta</taxon>
        <taxon>Tracheophyta</taxon>
        <taxon>Spermatophyta</taxon>
        <taxon>Magnoliopsida</taxon>
        <taxon>eudicotyledons</taxon>
        <taxon>Gunneridae</taxon>
        <taxon>Pentapetalae</taxon>
        <taxon>asterids</taxon>
        <taxon>lamiids</taxon>
        <taxon>Gentianales</taxon>
        <taxon>Rubiaceae</taxon>
        <taxon>Rubioideae</taxon>
        <taxon>Spermacoceae</taxon>
        <taxon>Hedyotis-Oldenlandia complex</taxon>
        <taxon>Oldenlandia</taxon>
    </lineage>
</organism>
<dbReference type="Pfam" id="PF12937">
    <property type="entry name" value="F-box-like"/>
    <property type="match status" value="1"/>
</dbReference>
<dbReference type="AlphaFoldDB" id="A0AAV1D769"/>
<protein>
    <submittedName>
        <fullName evidence="2">OLC1v1001944C1</fullName>
    </submittedName>
</protein>
<dbReference type="CDD" id="cd22162">
    <property type="entry name" value="F-box_AtSKIP3-like"/>
    <property type="match status" value="1"/>
</dbReference>
<sequence length="282" mass="32192">MKLEALPEECIVQILSFTSPKEACQLSTVSTIVRDAADSEVLWEKFLPSDYRDILSRLVFPLEFKSKKDLFLQLCQPLLIDGGKSDGTFYIDKYINKKCFMLSARDLNITWSSNTLYWCWKPFQPSRFPEVVELIMVTWLDIHGKINTKMLSPHTKYGAYLVIKLADRAHGLHSFPSEVSIEAGDYKSRGSTRLRHKGLNNIGCSICCGCILHSSNQPINPAFCRGKERILNERKDGWLELELGEFYHDGNEKEVKMCLKEIYGQHIKGGLIVEGIELRPVV</sequence>
<dbReference type="PANTHER" id="PTHR32278">
    <property type="entry name" value="F-BOX DOMAIN-CONTAINING PROTEIN"/>
    <property type="match status" value="1"/>
</dbReference>
<evidence type="ECO:0000313" key="3">
    <source>
        <dbReference type="Proteomes" id="UP001161247"/>
    </source>
</evidence>
<dbReference type="Pfam" id="PF14299">
    <property type="entry name" value="PP2"/>
    <property type="match status" value="1"/>
</dbReference>